<dbReference type="RefSeq" id="WP_111513363.1">
    <property type="nucleotide sequence ID" value="NZ_QFYR01000001.1"/>
</dbReference>
<name>A0A328ARN4_9CAUL</name>
<dbReference type="Proteomes" id="UP000249725">
    <property type="component" value="Unassembled WGS sequence"/>
</dbReference>
<dbReference type="PANTHER" id="PTHR30332">
    <property type="entry name" value="PROBABLE GENERAL SECRETION PATHWAY PROTEIN D"/>
    <property type="match status" value="1"/>
</dbReference>
<accession>A0A328ARN4</accession>
<dbReference type="Pfam" id="PF13629">
    <property type="entry name" value="T2SS-T3SS_pil_N"/>
    <property type="match status" value="1"/>
</dbReference>
<evidence type="ECO:0000256" key="2">
    <source>
        <dbReference type="SAM" id="SignalP"/>
    </source>
</evidence>
<dbReference type="InterPro" id="IPR050810">
    <property type="entry name" value="Bact_Secretion_Sys_Channel"/>
</dbReference>
<dbReference type="EMBL" id="QFYR01000001">
    <property type="protein sequence ID" value="RAK56911.1"/>
    <property type="molecule type" value="Genomic_DNA"/>
</dbReference>
<sequence length="443" mass="46757">MSVRHTMPRRLTAAALALLTLGAGAPAQANDFPSEAQPSRTIFVPQDKSLSFRLDGPASKIVVAQPDTAQIVATTNSSFYVRGKARGATNLLVYGAGGRLQEVIDVQVGYDARALEAELATALPGEQIKVQTLGQGLLLTGDVSTTSVAARAKTLADKFAPDGVTSTLTVRASQEVVLQVRVLEASRSALQDLGFSANITSGTTNLVFGSGLVGASPPAGGIRVRSGIGDANASVEATIVALEEKGLIRTLARPNLVALSGEKASFLAGGEFPYPVPQGRDQISLQFREYGVRLNFQPLVQDNGLIRLLVEPEVSELDATNALRINDITVPGLITRKASTTVELKNNDSLAIGGLFQHNYANAVRQFPGLGSLPVVGALFRSTRWRRNETELVIIVTPRLVTAEDFATAARTTSVSGEPSAVDLILNGRAFDTPLPRDPGDAR</sequence>
<dbReference type="Pfam" id="PF00263">
    <property type="entry name" value="Secretin"/>
    <property type="match status" value="1"/>
</dbReference>
<comment type="caution">
    <text evidence="5">The sequence shown here is derived from an EMBL/GenBank/DDBJ whole genome shotgun (WGS) entry which is preliminary data.</text>
</comment>
<dbReference type="OrthoDB" id="9775455at2"/>
<dbReference type="InterPro" id="IPR004846">
    <property type="entry name" value="T2SS/T3SS_dom"/>
</dbReference>
<dbReference type="InterPro" id="IPR001775">
    <property type="entry name" value="GspD/PilQ"/>
</dbReference>
<feature type="chain" id="PRO_5016313470" evidence="2">
    <location>
        <begin position="30"/>
        <end position="443"/>
    </location>
</feature>
<gene>
    <name evidence="5" type="ORF">DJ018_02775</name>
</gene>
<dbReference type="PANTHER" id="PTHR30332:SF17">
    <property type="entry name" value="TYPE IV PILIATION SYSTEM PROTEIN DR_0774-RELATED"/>
    <property type="match status" value="1"/>
</dbReference>
<dbReference type="AlphaFoldDB" id="A0A328ARN4"/>
<evidence type="ECO:0000259" key="4">
    <source>
        <dbReference type="Pfam" id="PF13629"/>
    </source>
</evidence>
<evidence type="ECO:0000313" key="5">
    <source>
        <dbReference type="EMBL" id="RAK56911.1"/>
    </source>
</evidence>
<dbReference type="GO" id="GO:0009306">
    <property type="term" value="P:protein secretion"/>
    <property type="evidence" value="ECO:0007669"/>
    <property type="project" value="InterPro"/>
</dbReference>
<protein>
    <submittedName>
        <fullName evidence="5">Type II and III secretion system protein family protein</fullName>
    </submittedName>
</protein>
<dbReference type="GO" id="GO:0015627">
    <property type="term" value="C:type II protein secretion system complex"/>
    <property type="evidence" value="ECO:0007669"/>
    <property type="project" value="TreeGrafter"/>
</dbReference>
<feature type="domain" description="Type II/III secretion system secretin-like" evidence="3">
    <location>
        <begin position="241"/>
        <end position="401"/>
    </location>
</feature>
<keyword evidence="6" id="KW-1185">Reference proteome</keyword>
<evidence type="ECO:0000313" key="6">
    <source>
        <dbReference type="Proteomes" id="UP000249725"/>
    </source>
</evidence>
<comment type="similarity">
    <text evidence="1">Belongs to the bacterial secretin family.</text>
</comment>
<dbReference type="InterPro" id="IPR032789">
    <property type="entry name" value="T2SS-T3SS_pil_N"/>
</dbReference>
<evidence type="ECO:0000256" key="1">
    <source>
        <dbReference type="RuleBase" id="RU004003"/>
    </source>
</evidence>
<dbReference type="PRINTS" id="PR00811">
    <property type="entry name" value="BCTERIALGSPD"/>
</dbReference>
<organism evidence="5 6">
    <name type="scientific">Phenylobacterium deserti</name>
    <dbReference type="NCBI Taxonomy" id="1914756"/>
    <lineage>
        <taxon>Bacteria</taxon>
        <taxon>Pseudomonadati</taxon>
        <taxon>Pseudomonadota</taxon>
        <taxon>Alphaproteobacteria</taxon>
        <taxon>Caulobacterales</taxon>
        <taxon>Caulobacteraceae</taxon>
        <taxon>Phenylobacterium</taxon>
    </lineage>
</organism>
<evidence type="ECO:0000259" key="3">
    <source>
        <dbReference type="Pfam" id="PF00263"/>
    </source>
</evidence>
<feature type="signal peptide" evidence="2">
    <location>
        <begin position="1"/>
        <end position="29"/>
    </location>
</feature>
<proteinExistence type="inferred from homology"/>
<reference evidence="6" key="1">
    <citation type="submission" date="2018-05" db="EMBL/GenBank/DDBJ databases">
        <authorList>
            <person name="Li X."/>
        </authorList>
    </citation>
    <scope>NUCLEOTIDE SEQUENCE [LARGE SCALE GENOMIC DNA]</scope>
    <source>
        <strain evidence="6">YIM 73061</strain>
    </source>
</reference>
<feature type="domain" description="Pilus formation protein N-terminal" evidence="4">
    <location>
        <begin position="39"/>
        <end position="108"/>
    </location>
</feature>
<keyword evidence="2" id="KW-0732">Signal</keyword>